<accession>A0ABV2AQ91</accession>
<proteinExistence type="inferred from homology"/>
<feature type="compositionally biased region" description="Basic and acidic residues" evidence="2">
    <location>
        <begin position="254"/>
        <end position="277"/>
    </location>
</feature>
<evidence type="ECO:0000313" key="3">
    <source>
        <dbReference type="EMBL" id="MES1921835.1"/>
    </source>
</evidence>
<dbReference type="SUPFAM" id="SSF81901">
    <property type="entry name" value="HCP-like"/>
    <property type="match status" value="2"/>
</dbReference>
<evidence type="ECO:0000256" key="1">
    <source>
        <dbReference type="ARBA" id="ARBA00038101"/>
    </source>
</evidence>
<dbReference type="PANTHER" id="PTHR11102:SF160">
    <property type="entry name" value="ERAD-ASSOCIATED E3 UBIQUITIN-PROTEIN LIGASE COMPONENT HRD3"/>
    <property type="match status" value="1"/>
</dbReference>
<keyword evidence="4" id="KW-1185">Reference proteome</keyword>
<sequence>MLLKKSALLHSKRLSPLKALFSSKSDFLVDLAERGNANEQYELAVNFLDGSNGFEKDTQKSRLYMAKAASQGHPEAEAHMAKLLLAGKVVKKNVREAFRHFVRSASKGHVDSMATVGHMLHEGIGVDQSSAEALRWLKKAAEKGNFRAMCDLGFIYEKKDLHVAMRLAEKAGDVEKGNLPRSQRLAGSLEAKRRNPNEALNWFLRAAEGGDVEGMSSFGRLSIQLEMAKALSLDGKLANVEKVGTVKEDRNIEKEDRNIEKDGTSKKDGTVKEDRRQNGKNSKTKKRIDGKTENALKWMFKAANRGHKGAQRDLGFLLADSGPLELERNAKKAIFYLVTAGVFGMPDAYLRAAEILVDDEGRYKGVERNEERAKNMVKDARRTARESGMATLPIPTWHRLRDDPRLISDLIKAFEFEDGKRVRYWAGDL</sequence>
<dbReference type="PANTHER" id="PTHR11102">
    <property type="entry name" value="SEL-1-LIKE PROTEIN"/>
    <property type="match status" value="1"/>
</dbReference>
<gene>
    <name evidence="3" type="ORF">MHBO_003372</name>
</gene>
<dbReference type="InterPro" id="IPR006597">
    <property type="entry name" value="Sel1-like"/>
</dbReference>
<evidence type="ECO:0000313" key="4">
    <source>
        <dbReference type="Proteomes" id="UP001439008"/>
    </source>
</evidence>
<organism evidence="3 4">
    <name type="scientific">Bonamia ostreae</name>
    <dbReference type="NCBI Taxonomy" id="126728"/>
    <lineage>
        <taxon>Eukaryota</taxon>
        <taxon>Sar</taxon>
        <taxon>Rhizaria</taxon>
        <taxon>Endomyxa</taxon>
        <taxon>Ascetosporea</taxon>
        <taxon>Haplosporida</taxon>
        <taxon>Bonamia</taxon>
    </lineage>
</organism>
<name>A0ABV2AQ91_9EUKA</name>
<dbReference type="Pfam" id="PF08238">
    <property type="entry name" value="Sel1"/>
    <property type="match status" value="6"/>
</dbReference>
<protein>
    <submittedName>
        <fullName evidence="3">Uncharacterized protein</fullName>
    </submittedName>
</protein>
<dbReference type="EMBL" id="JBDODL010001834">
    <property type="protein sequence ID" value="MES1921835.1"/>
    <property type="molecule type" value="Genomic_DNA"/>
</dbReference>
<dbReference type="Gene3D" id="1.25.40.10">
    <property type="entry name" value="Tetratricopeptide repeat domain"/>
    <property type="match status" value="2"/>
</dbReference>
<dbReference type="InterPro" id="IPR011990">
    <property type="entry name" value="TPR-like_helical_dom_sf"/>
</dbReference>
<feature type="non-terminal residue" evidence="3">
    <location>
        <position position="429"/>
    </location>
</feature>
<dbReference type="InterPro" id="IPR050767">
    <property type="entry name" value="Sel1_AlgK"/>
</dbReference>
<evidence type="ECO:0000256" key="2">
    <source>
        <dbReference type="SAM" id="MobiDB-lite"/>
    </source>
</evidence>
<comment type="caution">
    <text evidence="3">The sequence shown here is derived from an EMBL/GenBank/DDBJ whole genome shotgun (WGS) entry which is preliminary data.</text>
</comment>
<feature type="region of interest" description="Disordered" evidence="2">
    <location>
        <begin position="254"/>
        <end position="288"/>
    </location>
</feature>
<dbReference type="SMART" id="SM00671">
    <property type="entry name" value="SEL1"/>
    <property type="match status" value="5"/>
</dbReference>
<dbReference type="Proteomes" id="UP001439008">
    <property type="component" value="Unassembled WGS sequence"/>
</dbReference>
<reference evidence="3 4" key="1">
    <citation type="journal article" date="2024" name="BMC Biol.">
        <title>Comparative genomics of Ascetosporea gives new insight into the evolutionary basis for animal parasitism in Rhizaria.</title>
        <authorList>
            <person name="Hiltunen Thoren M."/>
            <person name="Onut-Brannstrom I."/>
            <person name="Alfjorden A."/>
            <person name="Peckova H."/>
            <person name="Swords F."/>
            <person name="Hooper C."/>
            <person name="Holzer A.S."/>
            <person name="Bass D."/>
            <person name="Burki F."/>
        </authorList>
    </citation>
    <scope>NUCLEOTIDE SEQUENCE [LARGE SCALE GENOMIC DNA]</scope>
    <source>
        <strain evidence="3">20-A016</strain>
    </source>
</reference>
<comment type="similarity">
    <text evidence="1">Belongs to the sel-1 family.</text>
</comment>